<reference evidence="1" key="1">
    <citation type="submission" date="2017-02" db="UniProtKB">
        <authorList>
            <consortium name="WormBaseParasite"/>
        </authorList>
    </citation>
    <scope>IDENTIFICATION</scope>
</reference>
<protein>
    <submittedName>
        <fullName evidence="1">Ovule protein</fullName>
    </submittedName>
</protein>
<sequence>LKDRQHYHDCCMQQIVMHSIVVSQHNSLHVDQLAVSICKYLHVHD</sequence>
<name>A0A0R3QCC0_9BILA</name>
<evidence type="ECO:0000313" key="1">
    <source>
        <dbReference type="WBParaSite" id="BTMF_0000400001-mRNA-1"/>
    </source>
</evidence>
<organism evidence="1">
    <name type="scientific">Brugia timori</name>
    <dbReference type="NCBI Taxonomy" id="42155"/>
    <lineage>
        <taxon>Eukaryota</taxon>
        <taxon>Metazoa</taxon>
        <taxon>Ecdysozoa</taxon>
        <taxon>Nematoda</taxon>
        <taxon>Chromadorea</taxon>
        <taxon>Rhabditida</taxon>
        <taxon>Spirurina</taxon>
        <taxon>Spiruromorpha</taxon>
        <taxon>Filarioidea</taxon>
        <taxon>Onchocercidae</taxon>
        <taxon>Brugia</taxon>
    </lineage>
</organism>
<dbReference type="WBParaSite" id="BTMF_0000400001-mRNA-1">
    <property type="protein sequence ID" value="BTMF_0000400001-mRNA-1"/>
    <property type="gene ID" value="BTMF_0000400001"/>
</dbReference>
<dbReference type="AlphaFoldDB" id="A0A0R3QCC0"/>
<accession>A0A0R3QCC0</accession>
<proteinExistence type="predicted"/>